<protein>
    <recommendedName>
        <fullName evidence="3">DUF748 domain-containing protein</fullName>
    </recommendedName>
</protein>
<comment type="caution">
    <text evidence="1">The sequence shown here is derived from an EMBL/GenBank/DDBJ whole genome shotgun (WGS) entry which is preliminary data.</text>
</comment>
<dbReference type="Proteomes" id="UP001589605">
    <property type="component" value="Unassembled WGS sequence"/>
</dbReference>
<proteinExistence type="predicted"/>
<name>A0ABV5F5A9_9FLAO</name>
<gene>
    <name evidence="1" type="ORF">ACFFVB_16225</name>
</gene>
<organism evidence="1 2">
    <name type="scientific">Formosa undariae</name>
    <dbReference type="NCBI Taxonomy" id="1325436"/>
    <lineage>
        <taxon>Bacteria</taxon>
        <taxon>Pseudomonadati</taxon>
        <taxon>Bacteroidota</taxon>
        <taxon>Flavobacteriia</taxon>
        <taxon>Flavobacteriales</taxon>
        <taxon>Flavobacteriaceae</taxon>
        <taxon>Formosa</taxon>
    </lineage>
</organism>
<evidence type="ECO:0008006" key="3">
    <source>
        <dbReference type="Google" id="ProtNLM"/>
    </source>
</evidence>
<reference evidence="1 2" key="1">
    <citation type="submission" date="2024-09" db="EMBL/GenBank/DDBJ databases">
        <authorList>
            <person name="Sun Q."/>
            <person name="Mori K."/>
        </authorList>
    </citation>
    <scope>NUCLEOTIDE SEQUENCE [LARGE SCALE GENOMIC DNA]</scope>
    <source>
        <strain evidence="1 2">CECT 8286</strain>
    </source>
</reference>
<dbReference type="EMBL" id="JBHMEZ010000027">
    <property type="protein sequence ID" value="MFB9054636.1"/>
    <property type="molecule type" value="Genomic_DNA"/>
</dbReference>
<evidence type="ECO:0000313" key="1">
    <source>
        <dbReference type="EMBL" id="MFB9054636.1"/>
    </source>
</evidence>
<accession>A0ABV5F5A9</accession>
<dbReference type="RefSeq" id="WP_382384276.1">
    <property type="nucleotide sequence ID" value="NZ_JBHMEZ010000027.1"/>
</dbReference>
<keyword evidence="2" id="KW-1185">Reference proteome</keyword>
<sequence length="289" mass="32722">MIFNIYYINFPKVYEIKMMLGNIILLNKELESNKNIEGGAEIGAKIDIGTKFFKMFNVEGEGKGRVAGSSAQKVLETFEVKTTKSVILNDVIENSRAIKSFDGINEGELVRIDNVSLKLENEPELRVVKLFTSDAFKGMSVPGAKDFDINNLFNSMFKDYAYKIKGSMSNSDENLLIKIPMTFENEFESSYSVDDLFIGKVSLVGLYKGKVKLTDLKNSLEFFQEIGNMQNAVNNTGNDDSEIQNSQYDEDNNTNNFNPFVSSLQDNKEYHYFDILSIIQIINTPKKND</sequence>
<evidence type="ECO:0000313" key="2">
    <source>
        <dbReference type="Proteomes" id="UP001589605"/>
    </source>
</evidence>